<evidence type="ECO:0000256" key="7">
    <source>
        <dbReference type="ARBA" id="ARBA00023027"/>
    </source>
</evidence>
<dbReference type="GO" id="GO:0004148">
    <property type="term" value="F:dihydrolipoyl dehydrogenase (NADH) activity"/>
    <property type="evidence" value="ECO:0007669"/>
    <property type="project" value="UniProtKB-EC"/>
</dbReference>
<keyword evidence="13" id="KW-1185">Reference proteome</keyword>
<protein>
    <recommendedName>
        <fullName evidence="3">dihydrolipoyl dehydrogenase</fullName>
        <ecNumber evidence="3">1.8.1.4</ecNumber>
    </recommendedName>
    <alternativeName>
        <fullName evidence="8">Dihydrolipoamide dehydrogenase</fullName>
    </alternativeName>
</protein>
<comment type="similarity">
    <text evidence="2">Belongs to the class-I pyridine nucleotide-disulfide oxidoreductase family.</text>
</comment>
<comment type="caution">
    <text evidence="12">The sequence shown here is derived from an EMBL/GenBank/DDBJ whole genome shotgun (WGS) entry which is preliminary data.</text>
</comment>
<evidence type="ECO:0000256" key="2">
    <source>
        <dbReference type="ARBA" id="ARBA00007532"/>
    </source>
</evidence>
<dbReference type="FunFam" id="3.30.390.30:FF:000001">
    <property type="entry name" value="Dihydrolipoyl dehydrogenase"/>
    <property type="match status" value="1"/>
</dbReference>
<sequence length="683" mass="76739">MRLSLSLLAKKKMPPFPRLTSSLRQFQSFQLNTRKDQLVVYDPKFYLLSEEKQKRLVLEKLPSDLRGSYEIETKAVDFVEDHSVRKLELKKDLTPGFKEPSTPQGLLDDAVNNLNSNKGVAAADLAWLSASTQLRWFLETHGIEADSHSLKSMTVQFLKTLSPQLGTYWLSVEFGHIDSYTDERSMGEIENFLTASESFSNCIYDIHQQKLFKKENFIEWILESNTKFRNMGKLKILVGKNWMMLKEIYSPDLVVIGSGLDIYLAAIKAAQLGMKAVCVEKNEILENTCSNDGFIPSKILLNNPRLYYLAKHGKTNAKGDETKSLYKMMKVKHAHEETLTNDIASFLKTNNVNHIKGVGTITGPNQVTVKKEDGTTEVVNTRRILISSCSEVMPFPGVDIDEQQVMHLVLFNIVSTVGALSLKKVPERVVVIGAGTIGLEWCYFINNFCGNVWQKQGANVISATKDEHGKVKVNIQGEHDGKDQQLECDVLLVSKSKRPSATLGLENVKLNLDEKGRIKINDKFQTNVPSIYAIGDIIKSPLLTDKYEDEGILAVKAMSGLPVHNDYDIFPSIIYTHPEVAWVGKSEEELKKEGISYKIGKFPFSGISRARAVDIGFVKVLGEKEFGRLLGVHIIGQNASVMIDEATYALKNELYFEDICIPKFSRAFRKANCAAHFDNHINN</sequence>
<dbReference type="GO" id="GO:0005739">
    <property type="term" value="C:mitochondrion"/>
    <property type="evidence" value="ECO:0007669"/>
    <property type="project" value="TreeGrafter"/>
</dbReference>
<evidence type="ECO:0000256" key="9">
    <source>
        <dbReference type="ARBA" id="ARBA00049187"/>
    </source>
</evidence>
<dbReference type="Gene3D" id="3.50.50.60">
    <property type="entry name" value="FAD/NAD(P)-binding domain"/>
    <property type="match status" value="3"/>
</dbReference>
<dbReference type="AlphaFoldDB" id="A0A8S9ZAG6"/>
<keyword evidence="5" id="KW-0274">FAD</keyword>
<dbReference type="EMBL" id="JABEBT010000201">
    <property type="protein sequence ID" value="KAF7624772.1"/>
    <property type="molecule type" value="Genomic_DNA"/>
</dbReference>
<comment type="catalytic activity">
    <reaction evidence="9">
        <text>N(6)-[(R)-dihydrolipoyl]-L-lysyl-[protein] + NAD(+) = N(6)-[(R)-lipoyl]-L-lysyl-[protein] + NADH + H(+)</text>
        <dbReference type="Rhea" id="RHEA:15045"/>
        <dbReference type="Rhea" id="RHEA-COMP:10474"/>
        <dbReference type="Rhea" id="RHEA-COMP:10475"/>
        <dbReference type="ChEBI" id="CHEBI:15378"/>
        <dbReference type="ChEBI" id="CHEBI:57540"/>
        <dbReference type="ChEBI" id="CHEBI:57945"/>
        <dbReference type="ChEBI" id="CHEBI:83099"/>
        <dbReference type="ChEBI" id="CHEBI:83100"/>
        <dbReference type="EC" id="1.8.1.4"/>
    </reaction>
</comment>
<comment type="cofactor">
    <cofactor evidence="1">
        <name>FAD</name>
        <dbReference type="ChEBI" id="CHEBI:57692"/>
    </cofactor>
</comment>
<dbReference type="PANTHER" id="PTHR22912:SF151">
    <property type="entry name" value="DIHYDROLIPOYL DEHYDROGENASE, MITOCHONDRIAL"/>
    <property type="match status" value="1"/>
</dbReference>
<dbReference type="InterPro" id="IPR023753">
    <property type="entry name" value="FAD/NAD-binding_dom"/>
</dbReference>
<dbReference type="PRINTS" id="PR00411">
    <property type="entry name" value="PNDRDTASEI"/>
</dbReference>
<dbReference type="SUPFAM" id="SSF51905">
    <property type="entry name" value="FAD/NAD(P)-binding domain"/>
    <property type="match status" value="1"/>
</dbReference>
<dbReference type="Pfam" id="PF07992">
    <property type="entry name" value="Pyr_redox_2"/>
    <property type="match status" value="1"/>
</dbReference>
<reference evidence="12" key="1">
    <citation type="journal article" date="2020" name="Ecol. Evol.">
        <title>Genome structure and content of the rice root-knot nematode (Meloidogyne graminicola).</title>
        <authorList>
            <person name="Phan N.T."/>
            <person name="Danchin E.G.J."/>
            <person name="Klopp C."/>
            <person name="Perfus-Barbeoch L."/>
            <person name="Kozlowski D.K."/>
            <person name="Koutsovoulos G.D."/>
            <person name="Lopez-Roques C."/>
            <person name="Bouchez O."/>
            <person name="Zahm M."/>
            <person name="Besnard G."/>
            <person name="Bellafiore S."/>
        </authorList>
    </citation>
    <scope>NUCLEOTIDE SEQUENCE</scope>
    <source>
        <strain evidence="12">VN-18</strain>
    </source>
</reference>
<keyword evidence="7" id="KW-0520">NAD</keyword>
<gene>
    <name evidence="12" type="ORF">Mgra_00009961</name>
</gene>
<evidence type="ECO:0000313" key="13">
    <source>
        <dbReference type="Proteomes" id="UP000605970"/>
    </source>
</evidence>
<dbReference type="Proteomes" id="UP000605970">
    <property type="component" value="Unassembled WGS sequence"/>
</dbReference>
<evidence type="ECO:0000259" key="10">
    <source>
        <dbReference type="Pfam" id="PF02852"/>
    </source>
</evidence>
<dbReference type="PRINTS" id="PR00368">
    <property type="entry name" value="FADPNR"/>
</dbReference>
<dbReference type="InterPro" id="IPR036188">
    <property type="entry name" value="FAD/NAD-bd_sf"/>
</dbReference>
<feature type="domain" description="Pyridine nucleotide-disulphide oxidoreductase dimerisation" evidence="10">
    <location>
        <begin position="571"/>
        <end position="659"/>
    </location>
</feature>
<evidence type="ECO:0000256" key="4">
    <source>
        <dbReference type="ARBA" id="ARBA00022630"/>
    </source>
</evidence>
<keyword evidence="4" id="KW-0285">Flavoprotein</keyword>
<organism evidence="12 13">
    <name type="scientific">Meloidogyne graminicola</name>
    <dbReference type="NCBI Taxonomy" id="189291"/>
    <lineage>
        <taxon>Eukaryota</taxon>
        <taxon>Metazoa</taxon>
        <taxon>Ecdysozoa</taxon>
        <taxon>Nematoda</taxon>
        <taxon>Chromadorea</taxon>
        <taxon>Rhabditida</taxon>
        <taxon>Tylenchina</taxon>
        <taxon>Tylenchomorpha</taxon>
        <taxon>Tylenchoidea</taxon>
        <taxon>Meloidogynidae</taxon>
        <taxon>Meloidogyninae</taxon>
        <taxon>Meloidogyne</taxon>
    </lineage>
</organism>
<evidence type="ECO:0000259" key="11">
    <source>
        <dbReference type="Pfam" id="PF07992"/>
    </source>
</evidence>
<evidence type="ECO:0000256" key="5">
    <source>
        <dbReference type="ARBA" id="ARBA00022827"/>
    </source>
</evidence>
<name>A0A8S9ZAG6_9BILA</name>
<evidence type="ECO:0000313" key="12">
    <source>
        <dbReference type="EMBL" id="KAF7624772.1"/>
    </source>
</evidence>
<dbReference type="InterPro" id="IPR004099">
    <property type="entry name" value="Pyr_nucl-diS_OxRdtase_dimer"/>
</dbReference>
<feature type="domain" description="FAD/NAD(P)-binding" evidence="11">
    <location>
        <begin position="252"/>
        <end position="544"/>
    </location>
</feature>
<evidence type="ECO:0000256" key="1">
    <source>
        <dbReference type="ARBA" id="ARBA00001974"/>
    </source>
</evidence>
<accession>A0A8S9ZAG6</accession>
<dbReference type="InterPro" id="IPR050151">
    <property type="entry name" value="Class-I_Pyr_Nuc-Dis_Oxidored"/>
</dbReference>
<evidence type="ECO:0000256" key="6">
    <source>
        <dbReference type="ARBA" id="ARBA00023002"/>
    </source>
</evidence>
<dbReference type="SUPFAM" id="SSF55424">
    <property type="entry name" value="FAD/NAD-linked reductases, dimerisation (C-terminal) domain"/>
    <property type="match status" value="1"/>
</dbReference>
<dbReference type="Gene3D" id="3.30.390.30">
    <property type="match status" value="1"/>
</dbReference>
<keyword evidence="6" id="KW-0560">Oxidoreductase</keyword>
<evidence type="ECO:0000256" key="8">
    <source>
        <dbReference type="ARBA" id="ARBA00031281"/>
    </source>
</evidence>
<dbReference type="GO" id="GO:0006103">
    <property type="term" value="P:2-oxoglutarate metabolic process"/>
    <property type="evidence" value="ECO:0007669"/>
    <property type="project" value="TreeGrafter"/>
</dbReference>
<dbReference type="GO" id="GO:0050660">
    <property type="term" value="F:flavin adenine dinucleotide binding"/>
    <property type="evidence" value="ECO:0007669"/>
    <property type="project" value="TreeGrafter"/>
</dbReference>
<dbReference type="OrthoDB" id="361797at2759"/>
<dbReference type="InterPro" id="IPR016156">
    <property type="entry name" value="FAD/NAD-linked_Rdtase_dimer_sf"/>
</dbReference>
<dbReference type="Pfam" id="PF02852">
    <property type="entry name" value="Pyr_redox_dim"/>
    <property type="match status" value="1"/>
</dbReference>
<dbReference type="EC" id="1.8.1.4" evidence="3"/>
<dbReference type="GO" id="GO:0045252">
    <property type="term" value="C:oxoglutarate dehydrogenase complex"/>
    <property type="evidence" value="ECO:0007669"/>
    <property type="project" value="TreeGrafter"/>
</dbReference>
<dbReference type="PANTHER" id="PTHR22912">
    <property type="entry name" value="DISULFIDE OXIDOREDUCTASE"/>
    <property type="match status" value="1"/>
</dbReference>
<evidence type="ECO:0000256" key="3">
    <source>
        <dbReference type="ARBA" id="ARBA00012608"/>
    </source>
</evidence>
<proteinExistence type="inferred from homology"/>